<dbReference type="InterPro" id="IPR007492">
    <property type="entry name" value="LytTR_DNA-bd_dom"/>
</dbReference>
<name>A0A916Z2H7_9BACT</name>
<dbReference type="SMART" id="SM00850">
    <property type="entry name" value="LytTR"/>
    <property type="match status" value="1"/>
</dbReference>
<organism evidence="2 3">
    <name type="scientific">Emticicia aquatilis</name>
    <dbReference type="NCBI Taxonomy" id="1537369"/>
    <lineage>
        <taxon>Bacteria</taxon>
        <taxon>Pseudomonadati</taxon>
        <taxon>Bacteroidota</taxon>
        <taxon>Cytophagia</taxon>
        <taxon>Cytophagales</taxon>
        <taxon>Leadbetterellaceae</taxon>
        <taxon>Emticicia</taxon>
    </lineage>
</organism>
<evidence type="ECO:0000313" key="3">
    <source>
        <dbReference type="Proteomes" id="UP000609064"/>
    </source>
</evidence>
<dbReference type="AlphaFoldDB" id="A0A916Z2H7"/>
<feature type="domain" description="HTH LytTR-type" evidence="1">
    <location>
        <begin position="19"/>
        <end position="112"/>
    </location>
</feature>
<dbReference type="Gene3D" id="2.40.50.1020">
    <property type="entry name" value="LytTr DNA-binding domain"/>
    <property type="match status" value="1"/>
</dbReference>
<dbReference type="EMBL" id="BMKK01000010">
    <property type="protein sequence ID" value="GGD73079.1"/>
    <property type="molecule type" value="Genomic_DNA"/>
</dbReference>
<evidence type="ECO:0000259" key="1">
    <source>
        <dbReference type="PROSITE" id="PS50930"/>
    </source>
</evidence>
<dbReference type="Proteomes" id="UP000609064">
    <property type="component" value="Unassembled WGS sequence"/>
</dbReference>
<accession>A0A916Z2H7</accession>
<reference evidence="2" key="2">
    <citation type="submission" date="2020-09" db="EMBL/GenBank/DDBJ databases">
        <authorList>
            <person name="Sun Q."/>
            <person name="Zhou Y."/>
        </authorList>
    </citation>
    <scope>NUCLEOTIDE SEQUENCE</scope>
    <source>
        <strain evidence="2">CGMCC 1.15958</strain>
    </source>
</reference>
<comment type="caution">
    <text evidence="2">The sequence shown here is derived from an EMBL/GenBank/DDBJ whole genome shotgun (WGS) entry which is preliminary data.</text>
</comment>
<dbReference type="PROSITE" id="PS50930">
    <property type="entry name" value="HTH_LYTTR"/>
    <property type="match status" value="1"/>
</dbReference>
<dbReference type="GO" id="GO:0000156">
    <property type="term" value="F:phosphorelay response regulator activity"/>
    <property type="evidence" value="ECO:0007669"/>
    <property type="project" value="InterPro"/>
</dbReference>
<sequence>MKLQLPIRTSTIRLTGKKKVNPADVLFLKADINYTEVFLQGGETLIVSKTLKELEKRFVHYDFFRTHKSFMVNLKHVVGYQIHEGLMVKLEEEYNVNLSRRRKDDFLKSFHNFPKN</sequence>
<dbReference type="InterPro" id="IPR046947">
    <property type="entry name" value="LytR-like"/>
</dbReference>
<protein>
    <recommendedName>
        <fullName evidence="1">HTH LytTR-type domain-containing protein</fullName>
    </recommendedName>
</protein>
<proteinExistence type="predicted"/>
<dbReference type="PANTHER" id="PTHR37299">
    <property type="entry name" value="TRANSCRIPTIONAL REGULATOR-RELATED"/>
    <property type="match status" value="1"/>
</dbReference>
<keyword evidence="3" id="KW-1185">Reference proteome</keyword>
<dbReference type="RefSeq" id="WP_188769006.1">
    <property type="nucleotide sequence ID" value="NZ_BMKK01000010.1"/>
</dbReference>
<gene>
    <name evidence="2" type="ORF">GCM10011514_41460</name>
</gene>
<dbReference type="PANTHER" id="PTHR37299:SF1">
    <property type="entry name" value="STAGE 0 SPORULATION PROTEIN A HOMOLOG"/>
    <property type="match status" value="1"/>
</dbReference>
<reference evidence="2" key="1">
    <citation type="journal article" date="2014" name="Int. J. Syst. Evol. Microbiol.">
        <title>Complete genome sequence of Corynebacterium casei LMG S-19264T (=DSM 44701T), isolated from a smear-ripened cheese.</title>
        <authorList>
            <consortium name="US DOE Joint Genome Institute (JGI-PGF)"/>
            <person name="Walter F."/>
            <person name="Albersmeier A."/>
            <person name="Kalinowski J."/>
            <person name="Ruckert C."/>
        </authorList>
    </citation>
    <scope>NUCLEOTIDE SEQUENCE</scope>
    <source>
        <strain evidence="2">CGMCC 1.15958</strain>
    </source>
</reference>
<dbReference type="Pfam" id="PF04397">
    <property type="entry name" value="LytTR"/>
    <property type="match status" value="1"/>
</dbReference>
<evidence type="ECO:0000313" key="2">
    <source>
        <dbReference type="EMBL" id="GGD73079.1"/>
    </source>
</evidence>
<dbReference type="GO" id="GO:0003677">
    <property type="term" value="F:DNA binding"/>
    <property type="evidence" value="ECO:0007669"/>
    <property type="project" value="InterPro"/>
</dbReference>